<dbReference type="Proteomes" id="UP000003163">
    <property type="component" value="Unassembled WGS sequence"/>
</dbReference>
<evidence type="ECO:0000256" key="4">
    <source>
        <dbReference type="ARBA" id="ARBA00022989"/>
    </source>
</evidence>
<evidence type="ECO:0000259" key="7">
    <source>
        <dbReference type="Pfam" id="PF01490"/>
    </source>
</evidence>
<dbReference type="VEuPathDB" id="MicrosporidiaDB:EDEG_03921"/>
<feature type="transmembrane region" description="Helical" evidence="6">
    <location>
        <begin position="139"/>
        <end position="156"/>
    </location>
</feature>
<sequence>MTSGLDTFPAIIVMVTSTLGCGVIFLPKAFKDIGGYYGPALLCVMGCVSLLTLFAINFASYKHLKSKSEKSKIPQETDEKVSEKKGEEEMTYYSVAKTHSVVLALAIDISIIVQSLGCCVTYVLSLQQWTYMLFGFKKYEWIPKILFVAVLFVLAAQKSLSSLRYVSYLSVLSVIYLMLMLLFYSVYYKGDMVDFATSSNAAKGEKAGLHDSLASLIFALNCHQSIVGVFRELKHRTLGNINKIALFATIICSLIYLTIGQCGYVVGDDYILKDILSLFIDSQYSHYKFIKEKTFDRYLVLPRIATCGFLTVMLCAFPMQQHPARDSTLNIIKMFCDLKDATEKKLYYYKVIITGIACIFIGAVSCFIQSASTVVGFIGATATNGIMIIFPTILYALTERKLNIKTIISLIVASLGVALSIYLVAMQIRALYQDEGNADPPATPSSIK</sequence>
<comment type="similarity">
    <text evidence="2">Belongs to the amino acid/polyamine transporter 2 family.</text>
</comment>
<comment type="subcellular location">
    <subcellularLocation>
        <location evidence="1">Membrane</location>
        <topology evidence="1">Multi-pass membrane protein</topology>
    </subcellularLocation>
</comment>
<feature type="domain" description="Amino acid transporter transmembrane" evidence="7">
    <location>
        <begin position="9"/>
        <end position="428"/>
    </location>
</feature>
<reference evidence="8 9" key="1">
    <citation type="submission" date="2011-08" db="EMBL/GenBank/DDBJ databases">
        <authorList>
            <person name="Liu Z.J."/>
            <person name="Shi F.L."/>
            <person name="Lu J.Q."/>
            <person name="Li M."/>
            <person name="Wang Z.L."/>
        </authorList>
    </citation>
    <scope>NUCLEOTIDE SEQUENCE [LARGE SCALE GENOMIC DNA]</scope>
    <source>
        <strain evidence="8 9">USNM 41457</strain>
    </source>
</reference>
<dbReference type="EMBL" id="AFBI03000147">
    <property type="protein sequence ID" value="EJW01497.1"/>
    <property type="molecule type" value="Genomic_DNA"/>
</dbReference>
<evidence type="ECO:0000256" key="3">
    <source>
        <dbReference type="ARBA" id="ARBA00022692"/>
    </source>
</evidence>
<evidence type="ECO:0000256" key="1">
    <source>
        <dbReference type="ARBA" id="ARBA00004141"/>
    </source>
</evidence>
<feature type="transmembrane region" description="Helical" evidence="6">
    <location>
        <begin position="168"/>
        <end position="187"/>
    </location>
</feature>
<feature type="transmembrane region" description="Helical" evidence="6">
    <location>
        <begin position="101"/>
        <end position="124"/>
    </location>
</feature>
<protein>
    <recommendedName>
        <fullName evidence="7">Amino acid transporter transmembrane domain-containing protein</fullName>
    </recommendedName>
</protein>
<dbReference type="GO" id="GO:0015179">
    <property type="term" value="F:L-amino acid transmembrane transporter activity"/>
    <property type="evidence" value="ECO:0007669"/>
    <property type="project" value="TreeGrafter"/>
</dbReference>
<keyword evidence="5 6" id="KW-0472">Membrane</keyword>
<feature type="transmembrane region" description="Helical" evidence="6">
    <location>
        <begin position="298"/>
        <end position="319"/>
    </location>
</feature>
<comment type="caution">
    <text evidence="8">The sequence shown here is derived from an EMBL/GenBank/DDBJ whole genome shotgun (WGS) entry which is preliminary data.</text>
</comment>
<dbReference type="OMA" id="VIDIMIM"/>
<dbReference type="PANTHER" id="PTHR22950">
    <property type="entry name" value="AMINO ACID TRANSPORTER"/>
    <property type="match status" value="1"/>
</dbReference>
<dbReference type="AlphaFoldDB" id="J9DJE5"/>
<proteinExistence type="inferred from homology"/>
<accession>J9DJE5</accession>
<dbReference type="InterPro" id="IPR013057">
    <property type="entry name" value="AA_transpt_TM"/>
</dbReference>
<dbReference type="HOGENOM" id="CLU_049198_0_0_1"/>
<feature type="transmembrane region" description="Helical" evidence="6">
    <location>
        <begin position="7"/>
        <end position="30"/>
    </location>
</feature>
<feature type="transmembrane region" description="Helical" evidence="6">
    <location>
        <begin position="404"/>
        <end position="425"/>
    </location>
</feature>
<dbReference type="GO" id="GO:0016020">
    <property type="term" value="C:membrane"/>
    <property type="evidence" value="ECO:0007669"/>
    <property type="project" value="UniProtKB-SubCell"/>
</dbReference>
<evidence type="ECO:0000313" key="9">
    <source>
        <dbReference type="Proteomes" id="UP000003163"/>
    </source>
</evidence>
<feature type="transmembrane region" description="Helical" evidence="6">
    <location>
        <begin position="244"/>
        <end position="266"/>
    </location>
</feature>
<gene>
    <name evidence="8" type="ORF">EDEG_03921</name>
</gene>
<feature type="transmembrane region" description="Helical" evidence="6">
    <location>
        <begin position="36"/>
        <end position="61"/>
    </location>
</feature>
<keyword evidence="3 6" id="KW-0812">Transmembrane</keyword>
<dbReference type="OrthoDB" id="438545at2759"/>
<reference evidence="9" key="2">
    <citation type="submission" date="2015-07" db="EMBL/GenBank/DDBJ databases">
        <title>Contrasting host-pathogen interactions and genome evolution in two generalist and specialist microsporidian pathogens of mosquitoes.</title>
        <authorList>
            <consortium name="The Broad Institute Genomics Platform"/>
            <consortium name="The Broad Institute Genome Sequencing Center for Infectious Disease"/>
            <person name="Cuomo C.A."/>
            <person name="Sanscrainte N.D."/>
            <person name="Goldberg J.M."/>
            <person name="Heiman D."/>
            <person name="Young S."/>
            <person name="Zeng Q."/>
            <person name="Becnel J.J."/>
            <person name="Birren B.W."/>
        </authorList>
    </citation>
    <scope>NUCLEOTIDE SEQUENCE [LARGE SCALE GENOMIC DNA]</scope>
    <source>
        <strain evidence="9">USNM 41457</strain>
    </source>
</reference>
<dbReference type="InParanoid" id="J9DJE5"/>
<dbReference type="Pfam" id="PF01490">
    <property type="entry name" value="Aa_trans"/>
    <property type="match status" value="1"/>
</dbReference>
<evidence type="ECO:0000256" key="2">
    <source>
        <dbReference type="ARBA" id="ARBA00008066"/>
    </source>
</evidence>
<dbReference type="STRING" id="1003232.J9DJE5"/>
<keyword evidence="9" id="KW-1185">Reference proteome</keyword>
<feature type="transmembrane region" description="Helical" evidence="6">
    <location>
        <begin position="347"/>
        <end position="368"/>
    </location>
</feature>
<feature type="transmembrane region" description="Helical" evidence="6">
    <location>
        <begin position="375"/>
        <end position="398"/>
    </location>
</feature>
<evidence type="ECO:0000256" key="5">
    <source>
        <dbReference type="ARBA" id="ARBA00023136"/>
    </source>
</evidence>
<keyword evidence="4 6" id="KW-1133">Transmembrane helix</keyword>
<evidence type="ECO:0000313" key="8">
    <source>
        <dbReference type="EMBL" id="EJW01497.1"/>
    </source>
</evidence>
<evidence type="ECO:0000256" key="6">
    <source>
        <dbReference type="SAM" id="Phobius"/>
    </source>
</evidence>
<name>J9DJE5_EDHAE</name>
<organism evidence="8 9">
    <name type="scientific">Edhazardia aedis (strain USNM 41457)</name>
    <name type="common">Microsporidian parasite</name>
    <dbReference type="NCBI Taxonomy" id="1003232"/>
    <lineage>
        <taxon>Eukaryota</taxon>
        <taxon>Fungi</taxon>
        <taxon>Fungi incertae sedis</taxon>
        <taxon>Microsporidia</taxon>
        <taxon>Edhazardia</taxon>
    </lineage>
</organism>